<proteinExistence type="predicted"/>
<dbReference type="EMBL" id="CP003659">
    <property type="protein sequence ID" value="AFZ56894.1"/>
    <property type="molecule type" value="Genomic_DNA"/>
</dbReference>
<sequence length="48" mass="5252">MRHEKDKYPPSCLQFPVPKTFKIVITGEIAPQLFGSTTVASTGKTITS</sequence>
<gene>
    <name evidence="1" type="ordered locus">Anacy_1383</name>
</gene>
<organism evidence="1 2">
    <name type="scientific">Anabaena cylindrica (strain ATCC 27899 / PCC 7122)</name>
    <dbReference type="NCBI Taxonomy" id="272123"/>
    <lineage>
        <taxon>Bacteria</taxon>
        <taxon>Bacillati</taxon>
        <taxon>Cyanobacteriota</taxon>
        <taxon>Cyanophyceae</taxon>
        <taxon>Nostocales</taxon>
        <taxon>Nostocaceae</taxon>
        <taxon>Anabaena</taxon>
    </lineage>
</organism>
<dbReference type="Proteomes" id="UP000010474">
    <property type="component" value="Chromosome"/>
</dbReference>
<name>K9ZDS3_ANACC</name>
<accession>K9ZDS3</accession>
<dbReference type="HOGENOM" id="CLU_3148776_0_0_3"/>
<reference evidence="2" key="1">
    <citation type="journal article" date="2013" name="Proc. Natl. Acad. Sci. U.S.A.">
        <title>Improving the coverage of the cyanobacterial phylum using diversity-driven genome sequencing.</title>
        <authorList>
            <person name="Shih P.M."/>
            <person name="Wu D."/>
            <person name="Latifi A."/>
            <person name="Axen S.D."/>
            <person name="Fewer D.P."/>
            <person name="Talla E."/>
            <person name="Calteau A."/>
            <person name="Cai F."/>
            <person name="Tandeau de Marsac N."/>
            <person name="Rippka R."/>
            <person name="Herdman M."/>
            <person name="Sivonen K."/>
            <person name="Coursin T."/>
            <person name="Laurent T."/>
            <person name="Goodwin L."/>
            <person name="Nolan M."/>
            <person name="Davenport K.W."/>
            <person name="Han C.S."/>
            <person name="Rubin E.M."/>
            <person name="Eisen J.A."/>
            <person name="Woyke T."/>
            <person name="Gugger M."/>
            <person name="Kerfeld C.A."/>
        </authorList>
    </citation>
    <scope>NUCLEOTIDE SEQUENCE [LARGE SCALE GENOMIC DNA]</scope>
    <source>
        <strain evidence="2">ATCC 27899 / PCC 7122</strain>
    </source>
</reference>
<protein>
    <submittedName>
        <fullName evidence="1">Uncharacterized protein</fullName>
    </submittedName>
</protein>
<evidence type="ECO:0000313" key="2">
    <source>
        <dbReference type="Proteomes" id="UP000010474"/>
    </source>
</evidence>
<evidence type="ECO:0000313" key="1">
    <source>
        <dbReference type="EMBL" id="AFZ56894.1"/>
    </source>
</evidence>
<keyword evidence="2" id="KW-1185">Reference proteome</keyword>
<dbReference type="AlphaFoldDB" id="K9ZDS3"/>
<dbReference type="KEGG" id="acy:Anacy_1383"/>